<feature type="compositionally biased region" description="Basic and acidic residues" evidence="1">
    <location>
        <begin position="83"/>
        <end position="92"/>
    </location>
</feature>
<organism evidence="2 3">
    <name type="scientific">Marmota monax</name>
    <name type="common">Woodchuck</name>
    <dbReference type="NCBI Taxonomy" id="9995"/>
    <lineage>
        <taxon>Eukaryota</taxon>
        <taxon>Metazoa</taxon>
        <taxon>Chordata</taxon>
        <taxon>Craniata</taxon>
        <taxon>Vertebrata</taxon>
        <taxon>Euteleostomi</taxon>
        <taxon>Mammalia</taxon>
        <taxon>Eutheria</taxon>
        <taxon>Euarchontoglires</taxon>
        <taxon>Glires</taxon>
        <taxon>Rodentia</taxon>
        <taxon>Sciuromorpha</taxon>
        <taxon>Sciuridae</taxon>
        <taxon>Xerinae</taxon>
        <taxon>Marmotini</taxon>
        <taxon>Marmota</taxon>
    </lineage>
</organism>
<sequence>MQTRRGRPGDSQLAAPSPPRSGREALRPGPAPACEARPSGPRPWPRPDSRPAHLPRPAGGLGPASVRAPAAGLQGWARAPRPGQEDGGERAGAEAGAALQAGDRHRAGHPAAAGPGSVELQRPGGGRAKRGAPAARRAGRPGAGARGVLAGCGPPGPASGAPAACVWAAGGLQEPDVRLLTPLSQAGLTGCASAWWVTQRPGPRADWGLGREERVMVGWSPAAGAVKVRRGERGWEAGRGWSLLRGGEPQAKLSEVGRGRGCARRGWRSGAEGPRASLPSCA</sequence>
<keyword evidence="3" id="KW-1185">Reference proteome</keyword>
<feature type="region of interest" description="Disordered" evidence="1">
    <location>
        <begin position="1"/>
        <end position="143"/>
    </location>
</feature>
<dbReference type="Proteomes" id="UP000335636">
    <property type="component" value="Unassembled WGS sequence"/>
</dbReference>
<dbReference type="EMBL" id="CABDUW010000634">
    <property type="protein sequence ID" value="VTJ72664.1"/>
    <property type="molecule type" value="Genomic_DNA"/>
</dbReference>
<evidence type="ECO:0000256" key="1">
    <source>
        <dbReference type="SAM" id="MobiDB-lite"/>
    </source>
</evidence>
<feature type="region of interest" description="Disordered" evidence="1">
    <location>
        <begin position="255"/>
        <end position="282"/>
    </location>
</feature>
<evidence type="ECO:0000313" key="2">
    <source>
        <dbReference type="EMBL" id="VTJ72664.1"/>
    </source>
</evidence>
<reference evidence="2" key="1">
    <citation type="submission" date="2019-04" db="EMBL/GenBank/DDBJ databases">
        <authorList>
            <person name="Alioto T."/>
            <person name="Alioto T."/>
        </authorList>
    </citation>
    <scope>NUCLEOTIDE SEQUENCE [LARGE SCALE GENOMIC DNA]</scope>
</reference>
<proteinExistence type="predicted"/>
<comment type="caution">
    <text evidence="2">The sequence shown here is derived from an EMBL/GenBank/DDBJ whole genome shotgun (WGS) entry which is preliminary data.</text>
</comment>
<dbReference type="AlphaFoldDB" id="A0A5E4BSX2"/>
<gene>
    <name evidence="2" type="ORF">MONAX_5E039027</name>
</gene>
<accession>A0A5E4BSX2</accession>
<name>A0A5E4BSX2_MARMO</name>
<protein>
    <submittedName>
        <fullName evidence="2">Uncharacterized protein</fullName>
    </submittedName>
</protein>
<evidence type="ECO:0000313" key="3">
    <source>
        <dbReference type="Proteomes" id="UP000335636"/>
    </source>
</evidence>